<proteinExistence type="inferred from homology"/>
<comment type="subcellular location">
    <subcellularLocation>
        <location evidence="1">Endoplasmic reticulum membrane</location>
        <topology evidence="1">Multi-pass membrane protein</topology>
    </subcellularLocation>
</comment>
<evidence type="ECO:0000313" key="9">
    <source>
        <dbReference type="EMBL" id="CAE0619902.1"/>
    </source>
</evidence>
<keyword evidence="4" id="KW-0256">Endoplasmic reticulum</keyword>
<evidence type="ECO:0000256" key="1">
    <source>
        <dbReference type="ARBA" id="ARBA00004477"/>
    </source>
</evidence>
<dbReference type="InterPro" id="IPR008506">
    <property type="entry name" value="SND2/TMEM208"/>
</dbReference>
<feature type="region of interest" description="Disordered" evidence="7">
    <location>
        <begin position="127"/>
        <end position="157"/>
    </location>
</feature>
<evidence type="ECO:0000256" key="2">
    <source>
        <dbReference type="ARBA" id="ARBA00009950"/>
    </source>
</evidence>
<evidence type="ECO:0008006" key="10">
    <source>
        <dbReference type="Google" id="ProtNLM"/>
    </source>
</evidence>
<protein>
    <recommendedName>
        <fullName evidence="10">Transmembrane protein 208</fullName>
    </recommendedName>
</protein>
<sequence>MAGQSEKKLAKQAQEAKKKYLLAIVIANAIYIPLVILANFSELTKTQWAGFILLSGVTYFTFGSISSSLELGVPVEYSQDVFIINLVVQVGSCYSSYFWYLYLVVPTYAMYKAGTFLWGWFRAPTPEDDPEEAAKRKKAEEKKAKKAERQQFKTMRR</sequence>
<comment type="similarity">
    <text evidence="2">Belongs to the TMEM208 family.</text>
</comment>
<evidence type="ECO:0000256" key="6">
    <source>
        <dbReference type="ARBA" id="ARBA00023136"/>
    </source>
</evidence>
<evidence type="ECO:0000256" key="3">
    <source>
        <dbReference type="ARBA" id="ARBA00022692"/>
    </source>
</evidence>
<name>A0A7S3UP21_OXYMA</name>
<feature type="transmembrane region" description="Helical" evidence="8">
    <location>
        <begin position="20"/>
        <end position="41"/>
    </location>
</feature>
<reference evidence="9" key="1">
    <citation type="submission" date="2021-01" db="EMBL/GenBank/DDBJ databases">
        <authorList>
            <person name="Corre E."/>
            <person name="Pelletier E."/>
            <person name="Niang G."/>
            <person name="Scheremetjew M."/>
            <person name="Finn R."/>
            <person name="Kale V."/>
            <person name="Holt S."/>
            <person name="Cochrane G."/>
            <person name="Meng A."/>
            <person name="Brown T."/>
            <person name="Cohen L."/>
        </authorList>
    </citation>
    <scope>NUCLEOTIDE SEQUENCE</scope>
    <source>
        <strain evidence="9">CCMP1795</strain>
    </source>
</reference>
<organism evidence="9">
    <name type="scientific">Oxyrrhis marina</name>
    <name type="common">Dinoflagellate</name>
    <dbReference type="NCBI Taxonomy" id="2969"/>
    <lineage>
        <taxon>Eukaryota</taxon>
        <taxon>Sar</taxon>
        <taxon>Alveolata</taxon>
        <taxon>Dinophyceae</taxon>
        <taxon>Oxyrrhinales</taxon>
        <taxon>Oxyrrhinaceae</taxon>
        <taxon>Oxyrrhis</taxon>
    </lineage>
</organism>
<feature type="transmembrane region" description="Helical" evidence="8">
    <location>
        <begin position="81"/>
        <end position="102"/>
    </location>
</feature>
<dbReference type="GO" id="GO:0005789">
    <property type="term" value="C:endoplasmic reticulum membrane"/>
    <property type="evidence" value="ECO:0007669"/>
    <property type="project" value="UniProtKB-SubCell"/>
</dbReference>
<dbReference type="PANTHER" id="PTHR13505">
    <property type="entry name" value="TRANSMEMBRANE PROTEIN 208"/>
    <property type="match status" value="1"/>
</dbReference>
<accession>A0A7S3UP21</accession>
<dbReference type="Pfam" id="PF05620">
    <property type="entry name" value="TMEM208_SND2"/>
    <property type="match status" value="2"/>
</dbReference>
<evidence type="ECO:0000256" key="4">
    <source>
        <dbReference type="ARBA" id="ARBA00022824"/>
    </source>
</evidence>
<feature type="compositionally biased region" description="Basic and acidic residues" evidence="7">
    <location>
        <begin position="132"/>
        <end position="151"/>
    </location>
</feature>
<feature type="transmembrane region" description="Helical" evidence="8">
    <location>
        <begin position="47"/>
        <end position="69"/>
    </location>
</feature>
<dbReference type="GO" id="GO:0005773">
    <property type="term" value="C:vacuole"/>
    <property type="evidence" value="ECO:0007669"/>
    <property type="project" value="GOC"/>
</dbReference>
<dbReference type="PANTHER" id="PTHR13505:SF7">
    <property type="entry name" value="TRANSMEMBRANE PROTEIN 208"/>
    <property type="match status" value="1"/>
</dbReference>
<dbReference type="AlphaFoldDB" id="A0A7S3UP21"/>
<keyword evidence="3 8" id="KW-0812">Transmembrane</keyword>
<dbReference type="GO" id="GO:0006624">
    <property type="term" value="P:vacuolar protein processing"/>
    <property type="evidence" value="ECO:0007669"/>
    <property type="project" value="TreeGrafter"/>
</dbReference>
<evidence type="ECO:0000256" key="7">
    <source>
        <dbReference type="SAM" id="MobiDB-lite"/>
    </source>
</evidence>
<gene>
    <name evidence="9" type="ORF">OMAR00292_LOCUS5509</name>
</gene>
<evidence type="ECO:0000256" key="8">
    <source>
        <dbReference type="SAM" id="Phobius"/>
    </source>
</evidence>
<keyword evidence="6 8" id="KW-0472">Membrane</keyword>
<dbReference type="EMBL" id="HBIT01010578">
    <property type="protein sequence ID" value="CAE0619902.1"/>
    <property type="molecule type" value="Transcribed_RNA"/>
</dbReference>
<evidence type="ECO:0000256" key="5">
    <source>
        <dbReference type="ARBA" id="ARBA00022989"/>
    </source>
</evidence>
<keyword evidence="5 8" id="KW-1133">Transmembrane helix</keyword>